<gene>
    <name evidence="3" type="ORF">FHW18_003230</name>
</gene>
<keyword evidence="1" id="KW-0472">Membrane</keyword>
<accession>A0A7Y9IXH2</accession>
<keyword evidence="1" id="KW-1133">Transmembrane helix</keyword>
<protein>
    <submittedName>
        <fullName evidence="3">Phospholipid/cholesterol/gamma-HCH transport system substrate-binding protein</fullName>
    </submittedName>
</protein>
<dbReference type="PANTHER" id="PTHR36698:SF2">
    <property type="entry name" value="MCE_MLAD DOMAIN-CONTAINING PROTEIN"/>
    <property type="match status" value="1"/>
</dbReference>
<name>A0A7Y9IXH2_9BURK</name>
<feature type="transmembrane region" description="Helical" evidence="1">
    <location>
        <begin position="6"/>
        <end position="28"/>
    </location>
</feature>
<feature type="domain" description="Mce/MlaD" evidence="2">
    <location>
        <begin position="39"/>
        <end position="116"/>
    </location>
</feature>
<comment type="caution">
    <text evidence="3">The sequence shown here is derived from an EMBL/GenBank/DDBJ whole genome shotgun (WGS) entry which is preliminary data.</text>
</comment>
<evidence type="ECO:0000313" key="3">
    <source>
        <dbReference type="EMBL" id="NYE83959.1"/>
    </source>
</evidence>
<evidence type="ECO:0000313" key="4">
    <source>
        <dbReference type="Proteomes" id="UP000542125"/>
    </source>
</evidence>
<organism evidence="3 4">
    <name type="scientific">Pigmentiphaga litoralis</name>
    <dbReference type="NCBI Taxonomy" id="516702"/>
    <lineage>
        <taxon>Bacteria</taxon>
        <taxon>Pseudomonadati</taxon>
        <taxon>Pseudomonadota</taxon>
        <taxon>Betaproteobacteria</taxon>
        <taxon>Burkholderiales</taxon>
        <taxon>Alcaligenaceae</taxon>
        <taxon>Pigmentiphaga</taxon>
    </lineage>
</organism>
<dbReference type="Pfam" id="PF02470">
    <property type="entry name" value="MlaD"/>
    <property type="match status" value="1"/>
</dbReference>
<reference evidence="3 4" key="1">
    <citation type="submission" date="2020-07" db="EMBL/GenBank/DDBJ databases">
        <title>Genomic Encyclopedia of Type Strains, Phase IV (KMG-V): Genome sequencing to study the core and pangenomes of soil and plant-associated prokaryotes.</title>
        <authorList>
            <person name="Whitman W."/>
        </authorList>
    </citation>
    <scope>NUCLEOTIDE SEQUENCE [LARGE SCALE GENOMIC DNA]</scope>
    <source>
        <strain evidence="3 4">SAS40</strain>
    </source>
</reference>
<dbReference type="AlphaFoldDB" id="A0A7Y9IXH2"/>
<sequence length="312" mass="33541">METRAHHVLIGLFTVAIAAAALAFGLWLSKSHRDREIHYYNIVFNEAVNGLTRGSSVLYSGITIGDVVRLTLDPKDPRRVLARVRIEGDVPIKQDTRARLALTGITGTSVIQLSNGSPESPRLESTDGEDPIIIAVPSPINQFLTSGEDLLISVNEILASAKTLLSEDNGKRVSHILENIDRASNTMTAQGDGLRELVQQMTLASRQATASLAQAGTLVTSANTLVTQDGARTLGSAEKAMQSLERTGTTLEQLLTENRDALTGGAQGLAELGPAIAELRTTLASLRGISRRLEDNPANYLLGRENIQEFQP</sequence>
<dbReference type="Proteomes" id="UP000542125">
    <property type="component" value="Unassembled WGS sequence"/>
</dbReference>
<dbReference type="EMBL" id="JACBYR010000001">
    <property type="protein sequence ID" value="NYE83959.1"/>
    <property type="molecule type" value="Genomic_DNA"/>
</dbReference>
<dbReference type="InterPro" id="IPR003399">
    <property type="entry name" value="Mce/MlaD"/>
</dbReference>
<proteinExistence type="predicted"/>
<evidence type="ECO:0000256" key="1">
    <source>
        <dbReference type="SAM" id="Phobius"/>
    </source>
</evidence>
<dbReference type="PANTHER" id="PTHR36698">
    <property type="entry name" value="BLL5892 PROTEIN"/>
    <property type="match status" value="1"/>
</dbReference>
<keyword evidence="1" id="KW-0812">Transmembrane</keyword>
<dbReference type="RefSeq" id="WP_179587705.1">
    <property type="nucleotide sequence ID" value="NZ_JACBYR010000001.1"/>
</dbReference>
<evidence type="ECO:0000259" key="2">
    <source>
        <dbReference type="Pfam" id="PF02470"/>
    </source>
</evidence>
<keyword evidence="4" id="KW-1185">Reference proteome</keyword>